<comment type="caution">
    <text evidence="2">The sequence shown here is derived from an EMBL/GenBank/DDBJ whole genome shotgun (WGS) entry which is preliminary data.</text>
</comment>
<reference evidence="2 3" key="1">
    <citation type="submission" date="2016-01" db="EMBL/GenBank/DDBJ databases">
        <title>Biosynthesis of antibiotic leucinostatins and their inhibition on Phytophthora in bio-control Purpureocillium lilacinum.</title>
        <authorList>
            <person name="Wang G."/>
            <person name="Liu Z."/>
            <person name="Lin R."/>
            <person name="Li E."/>
            <person name="Mao Z."/>
            <person name="Ling J."/>
            <person name="Yin W."/>
            <person name="Xie B."/>
        </authorList>
    </citation>
    <scope>NUCLEOTIDE SEQUENCE [LARGE SCALE GENOMIC DNA]</scope>
    <source>
        <strain evidence="2">PLBJ-1</strain>
    </source>
</reference>
<dbReference type="AlphaFoldDB" id="A0A179GR39"/>
<feature type="region of interest" description="Disordered" evidence="1">
    <location>
        <begin position="95"/>
        <end position="116"/>
    </location>
</feature>
<dbReference type="Proteomes" id="UP000078240">
    <property type="component" value="Unassembled WGS sequence"/>
</dbReference>
<organism evidence="2 3">
    <name type="scientific">Purpureocillium lilacinum</name>
    <name type="common">Paecilomyces lilacinus</name>
    <dbReference type="NCBI Taxonomy" id="33203"/>
    <lineage>
        <taxon>Eukaryota</taxon>
        <taxon>Fungi</taxon>
        <taxon>Dikarya</taxon>
        <taxon>Ascomycota</taxon>
        <taxon>Pezizomycotina</taxon>
        <taxon>Sordariomycetes</taxon>
        <taxon>Hypocreomycetidae</taxon>
        <taxon>Hypocreales</taxon>
        <taxon>Ophiocordycipitaceae</taxon>
        <taxon>Purpureocillium</taxon>
    </lineage>
</organism>
<sequence>MIETGSNNVLDWKSHDGLGVWNRPISMIVSSISRHISSAYEGGAWCRHLMSGRVWPGGENVNSTHVPGRVATRISNGNHLWTVWGLADSLIRPQPLSLPGSHDNPSRQRRHLSCSQ</sequence>
<evidence type="ECO:0000256" key="1">
    <source>
        <dbReference type="SAM" id="MobiDB-lite"/>
    </source>
</evidence>
<proteinExistence type="predicted"/>
<accession>A0A179GR39</accession>
<dbReference type="EMBL" id="LSBH01000004">
    <property type="protein sequence ID" value="OAQ79810.1"/>
    <property type="molecule type" value="Genomic_DNA"/>
</dbReference>
<name>A0A179GR39_PURLI</name>
<feature type="compositionally biased region" description="Basic residues" evidence="1">
    <location>
        <begin position="107"/>
        <end position="116"/>
    </location>
</feature>
<gene>
    <name evidence="2" type="ORF">VFPBJ_05395</name>
</gene>
<evidence type="ECO:0000313" key="2">
    <source>
        <dbReference type="EMBL" id="OAQ79810.1"/>
    </source>
</evidence>
<protein>
    <submittedName>
        <fullName evidence="2">Uncharacterized protein</fullName>
    </submittedName>
</protein>
<evidence type="ECO:0000313" key="3">
    <source>
        <dbReference type="Proteomes" id="UP000078240"/>
    </source>
</evidence>